<comment type="caution">
    <text evidence="11">The sequence shown here is derived from an EMBL/GenBank/DDBJ whole genome shotgun (WGS) entry which is preliminary data.</text>
</comment>
<feature type="domain" description="Copper acquisition factor BIM1-like" evidence="10">
    <location>
        <begin position="17"/>
        <end position="156"/>
    </location>
</feature>
<evidence type="ECO:0000256" key="7">
    <source>
        <dbReference type="ARBA" id="ARBA00023288"/>
    </source>
</evidence>
<evidence type="ECO:0000256" key="1">
    <source>
        <dbReference type="ARBA" id="ARBA00004609"/>
    </source>
</evidence>
<feature type="chain" id="PRO_5043855322" description="Copper acquisition factor BIM1-like domain-containing protein" evidence="9">
    <location>
        <begin position="18"/>
        <end position="220"/>
    </location>
</feature>
<dbReference type="GO" id="GO:0098552">
    <property type="term" value="C:side of membrane"/>
    <property type="evidence" value="ECO:0007669"/>
    <property type="project" value="UniProtKB-KW"/>
</dbReference>
<evidence type="ECO:0000256" key="6">
    <source>
        <dbReference type="ARBA" id="ARBA00023180"/>
    </source>
</evidence>
<keyword evidence="5" id="KW-0472">Membrane</keyword>
<accession>A0AAV9U8H9</accession>
<proteinExistence type="predicted"/>
<keyword evidence="7" id="KW-0449">Lipoprotein</keyword>
<evidence type="ECO:0000313" key="11">
    <source>
        <dbReference type="EMBL" id="KAK6335635.1"/>
    </source>
</evidence>
<dbReference type="CDD" id="cd21176">
    <property type="entry name" value="LPMO_auxiliary-like"/>
    <property type="match status" value="1"/>
</dbReference>
<dbReference type="GO" id="GO:0005886">
    <property type="term" value="C:plasma membrane"/>
    <property type="evidence" value="ECO:0007669"/>
    <property type="project" value="UniProtKB-SubCell"/>
</dbReference>
<evidence type="ECO:0000313" key="12">
    <source>
        <dbReference type="Proteomes" id="UP001375240"/>
    </source>
</evidence>
<evidence type="ECO:0000259" key="10">
    <source>
        <dbReference type="Pfam" id="PF20238"/>
    </source>
</evidence>
<gene>
    <name evidence="11" type="ORF">TWF696_002402</name>
</gene>
<dbReference type="InterPro" id="IPR046530">
    <property type="entry name" value="BIM1-like_dom"/>
</dbReference>
<keyword evidence="2" id="KW-1003">Cell membrane</keyword>
<dbReference type="PANTHER" id="PTHR34992">
    <property type="entry name" value="HYPHAL ANASTAMOSIS-7 PROTEIN"/>
    <property type="match status" value="1"/>
</dbReference>
<evidence type="ECO:0000256" key="9">
    <source>
        <dbReference type="SAM" id="SignalP"/>
    </source>
</evidence>
<reference evidence="11 12" key="1">
    <citation type="submission" date="2019-10" db="EMBL/GenBank/DDBJ databases">
        <authorList>
            <person name="Palmer J.M."/>
        </authorList>
    </citation>
    <scope>NUCLEOTIDE SEQUENCE [LARGE SCALE GENOMIC DNA]</scope>
    <source>
        <strain evidence="11 12">TWF696</strain>
    </source>
</reference>
<evidence type="ECO:0000256" key="3">
    <source>
        <dbReference type="ARBA" id="ARBA00022622"/>
    </source>
</evidence>
<dbReference type="Pfam" id="PF20238">
    <property type="entry name" value="BIM1-like_dom"/>
    <property type="match status" value="1"/>
</dbReference>
<keyword evidence="3" id="KW-0336">GPI-anchor</keyword>
<feature type="signal peptide" evidence="9">
    <location>
        <begin position="1"/>
        <end position="17"/>
    </location>
</feature>
<name>A0AAV9U8H9_9PEZI</name>
<feature type="region of interest" description="Disordered" evidence="8">
    <location>
        <begin position="169"/>
        <end position="192"/>
    </location>
</feature>
<evidence type="ECO:0000256" key="5">
    <source>
        <dbReference type="ARBA" id="ARBA00023136"/>
    </source>
</evidence>
<evidence type="ECO:0000256" key="2">
    <source>
        <dbReference type="ARBA" id="ARBA00022475"/>
    </source>
</evidence>
<evidence type="ECO:0000256" key="4">
    <source>
        <dbReference type="ARBA" id="ARBA00022729"/>
    </source>
</evidence>
<dbReference type="Proteomes" id="UP001375240">
    <property type="component" value="Unassembled WGS sequence"/>
</dbReference>
<sequence>MYATSLLFLALPLAARAHFVLRYPTPFGPSAANEETAPCGGYSFSENTPVTNFHVEGDSIAYASSHPDVKVLYRVVQGNKADGSNLEWDQVLPIIQQFGSGSFCEPAVTVPSSYAGKSGILQVVQNAVDGMLYACAYVKFVPGKGTPPSVCMNDTGVDAEFASDASLSALMSGGGSSPSGSQSAGGPSSTNSPSSASLQSLSIFGCIIGAAVALAFNVGL</sequence>
<dbReference type="PANTHER" id="PTHR34992:SF1">
    <property type="entry name" value="COPPER ACQUISITION FACTOR BIM1-LIKE DOMAIN-CONTAINING PROTEIN"/>
    <property type="match status" value="1"/>
</dbReference>
<comment type="subcellular location">
    <subcellularLocation>
        <location evidence="1">Cell membrane</location>
        <topology evidence="1">Lipid-anchor</topology>
        <topology evidence="1">GPI-anchor</topology>
    </subcellularLocation>
</comment>
<keyword evidence="12" id="KW-1185">Reference proteome</keyword>
<protein>
    <recommendedName>
        <fullName evidence="10">Copper acquisition factor BIM1-like domain-containing protein</fullName>
    </recommendedName>
</protein>
<dbReference type="AlphaFoldDB" id="A0AAV9U8H9"/>
<dbReference type="InterPro" id="IPR046936">
    <property type="entry name" value="BIM1-like"/>
</dbReference>
<keyword evidence="6" id="KW-0325">Glycoprotein</keyword>
<organism evidence="11 12">
    <name type="scientific">Orbilia brochopaga</name>
    <dbReference type="NCBI Taxonomy" id="3140254"/>
    <lineage>
        <taxon>Eukaryota</taxon>
        <taxon>Fungi</taxon>
        <taxon>Dikarya</taxon>
        <taxon>Ascomycota</taxon>
        <taxon>Pezizomycotina</taxon>
        <taxon>Orbiliomycetes</taxon>
        <taxon>Orbiliales</taxon>
        <taxon>Orbiliaceae</taxon>
        <taxon>Orbilia</taxon>
    </lineage>
</organism>
<dbReference type="EMBL" id="JAVHNQ010000012">
    <property type="protein sequence ID" value="KAK6335635.1"/>
    <property type="molecule type" value="Genomic_DNA"/>
</dbReference>
<keyword evidence="4 9" id="KW-0732">Signal</keyword>
<feature type="compositionally biased region" description="Low complexity" evidence="8">
    <location>
        <begin position="178"/>
        <end position="192"/>
    </location>
</feature>
<evidence type="ECO:0000256" key="8">
    <source>
        <dbReference type="SAM" id="MobiDB-lite"/>
    </source>
</evidence>